<dbReference type="EMBL" id="GL945431">
    <property type="protein sequence ID" value="EGO27158.1"/>
    <property type="molecule type" value="Genomic_DNA"/>
</dbReference>
<dbReference type="HOGENOM" id="CLU_2623521_0_0_1"/>
<dbReference type="KEGG" id="sla:SERLADRAFT_460080"/>
<dbReference type="Proteomes" id="UP000008064">
    <property type="component" value="Unassembled WGS sequence"/>
</dbReference>
<dbReference type="AlphaFoldDB" id="F8NPE8"/>
<protein>
    <submittedName>
        <fullName evidence="1">Uncharacterized protein</fullName>
    </submittedName>
</protein>
<name>F8NPE8_SERL9</name>
<reference evidence="1" key="1">
    <citation type="submission" date="2011-04" db="EMBL/GenBank/DDBJ databases">
        <title>Evolution of plant cell wall degrading machinery underlies the functional diversity of forest fungi.</title>
        <authorList>
            <consortium name="US DOE Joint Genome Institute (JGI-PGF)"/>
            <person name="Eastwood D.C."/>
            <person name="Floudas D."/>
            <person name="Binder M."/>
            <person name="Majcherczyk A."/>
            <person name="Schneider P."/>
            <person name="Aerts A."/>
            <person name="Asiegbu F.O."/>
            <person name="Baker S.E."/>
            <person name="Barry K."/>
            <person name="Bendiksby M."/>
            <person name="Blumentritt M."/>
            <person name="Coutinho P.M."/>
            <person name="Cullen D."/>
            <person name="Cullen D."/>
            <person name="Gathman A."/>
            <person name="Goodell B."/>
            <person name="Henrissat B."/>
            <person name="Ihrmark K."/>
            <person name="Kauserud H."/>
            <person name="Kohler A."/>
            <person name="LaButti K."/>
            <person name="Lapidus A."/>
            <person name="Lavin J.L."/>
            <person name="Lee Y.-H."/>
            <person name="Lindquist E."/>
            <person name="Lilly W."/>
            <person name="Lucas S."/>
            <person name="Morin E."/>
            <person name="Murat C."/>
            <person name="Oguiza J.A."/>
            <person name="Park J."/>
            <person name="Pisabarro A.G."/>
            <person name="Riley R."/>
            <person name="Rosling A."/>
            <person name="Salamov A."/>
            <person name="Schmidt O."/>
            <person name="Schmutz J."/>
            <person name="Skrede I."/>
            <person name="Stenlid J."/>
            <person name="Wiebenga A."/>
            <person name="Xie X."/>
            <person name="Kues U."/>
            <person name="Hibbett D.S."/>
            <person name="Hoffmeister D."/>
            <person name="Hogberg N."/>
            <person name="Martin F."/>
            <person name="Grigoriev I.V."/>
            <person name="Watkinson S.C."/>
        </authorList>
    </citation>
    <scope>NUCLEOTIDE SEQUENCE</scope>
    <source>
        <strain evidence="1">S7.9</strain>
    </source>
</reference>
<evidence type="ECO:0000313" key="1">
    <source>
        <dbReference type="EMBL" id="EGO27158.1"/>
    </source>
</evidence>
<gene>
    <name evidence="1" type="ORF">SERLADRAFT_460080</name>
</gene>
<sequence>MNEECGMKNEALMKDRFSWLGFITNPFMIRRPELGWLLHSYSFSSFSQFSFSFRPAKPAYTVYDAHMEWLEWLQMRKE</sequence>
<organism>
    <name type="scientific">Serpula lacrymans var. lacrymans (strain S7.9)</name>
    <name type="common">Dry rot fungus</name>
    <dbReference type="NCBI Taxonomy" id="578457"/>
    <lineage>
        <taxon>Eukaryota</taxon>
        <taxon>Fungi</taxon>
        <taxon>Dikarya</taxon>
        <taxon>Basidiomycota</taxon>
        <taxon>Agaricomycotina</taxon>
        <taxon>Agaricomycetes</taxon>
        <taxon>Agaricomycetidae</taxon>
        <taxon>Boletales</taxon>
        <taxon>Coniophorineae</taxon>
        <taxon>Serpulaceae</taxon>
        <taxon>Serpula</taxon>
    </lineage>
</organism>
<accession>F8NPE8</accession>
<dbReference type="RefSeq" id="XP_007315249.1">
    <property type="nucleotide sequence ID" value="XM_007315187.1"/>
</dbReference>
<dbReference type="GeneID" id="18818027"/>
<proteinExistence type="predicted"/>